<organism evidence="2">
    <name type="scientific">Caenorhabditis brenneri</name>
    <name type="common">Nematode worm</name>
    <dbReference type="NCBI Taxonomy" id="135651"/>
    <lineage>
        <taxon>Eukaryota</taxon>
        <taxon>Metazoa</taxon>
        <taxon>Ecdysozoa</taxon>
        <taxon>Nematoda</taxon>
        <taxon>Chromadorea</taxon>
        <taxon>Rhabditida</taxon>
        <taxon>Rhabditina</taxon>
        <taxon>Rhabditomorpha</taxon>
        <taxon>Rhabditoidea</taxon>
        <taxon>Rhabditidae</taxon>
        <taxon>Peloderinae</taxon>
        <taxon>Caenorhabditis</taxon>
    </lineage>
</organism>
<protein>
    <submittedName>
        <fullName evidence="1">Uncharacterized protein</fullName>
    </submittedName>
</protein>
<dbReference type="InParanoid" id="G0N563"/>
<evidence type="ECO:0000313" key="1">
    <source>
        <dbReference type="EMBL" id="EGT52991.1"/>
    </source>
</evidence>
<name>G0N563_CAEBE</name>
<evidence type="ECO:0000313" key="2">
    <source>
        <dbReference type="Proteomes" id="UP000008068"/>
    </source>
</evidence>
<dbReference type="AlphaFoldDB" id="G0N563"/>
<dbReference type="Proteomes" id="UP000008068">
    <property type="component" value="Unassembled WGS sequence"/>
</dbReference>
<keyword evidence="2" id="KW-1185">Reference proteome</keyword>
<proteinExistence type="predicted"/>
<accession>G0N563</accession>
<sequence>MPLLIPPIVSLAISLLEGPKTTHKNLEKYNGCDIEDGAETMRGEIRNHFIIRVYLADERHSTARHRVSDLTLDEESSCSTAILQH</sequence>
<dbReference type="HOGENOM" id="CLU_2514643_0_0_1"/>
<reference evidence="2" key="1">
    <citation type="submission" date="2011-07" db="EMBL/GenBank/DDBJ databases">
        <authorList>
            <consortium name="Caenorhabditis brenneri Sequencing and Analysis Consortium"/>
            <person name="Wilson R.K."/>
        </authorList>
    </citation>
    <scope>NUCLEOTIDE SEQUENCE [LARGE SCALE GENOMIC DNA]</scope>
    <source>
        <strain evidence="2">PB2801</strain>
    </source>
</reference>
<dbReference type="EMBL" id="GL379839">
    <property type="protein sequence ID" value="EGT52991.1"/>
    <property type="molecule type" value="Genomic_DNA"/>
</dbReference>
<gene>
    <name evidence="1" type="ORF">CAEBREN_06728</name>
</gene>